<accession>A0A0N4ZS78</accession>
<organism evidence="11 12">
    <name type="scientific">Parastrongyloides trichosuri</name>
    <name type="common">Possum-specific nematode worm</name>
    <dbReference type="NCBI Taxonomy" id="131310"/>
    <lineage>
        <taxon>Eukaryota</taxon>
        <taxon>Metazoa</taxon>
        <taxon>Ecdysozoa</taxon>
        <taxon>Nematoda</taxon>
        <taxon>Chromadorea</taxon>
        <taxon>Rhabditida</taxon>
        <taxon>Tylenchina</taxon>
        <taxon>Panagrolaimomorpha</taxon>
        <taxon>Strongyloidoidea</taxon>
        <taxon>Strongyloididae</taxon>
        <taxon>Parastrongyloides</taxon>
    </lineage>
</organism>
<dbReference type="STRING" id="131310.A0A0N4ZS78"/>
<dbReference type="PROSITE" id="PS00250">
    <property type="entry name" value="TGF_BETA_1"/>
    <property type="match status" value="1"/>
</dbReference>
<dbReference type="AlphaFoldDB" id="A0A0N4ZS78"/>
<feature type="chain" id="PRO_5005892357" evidence="9">
    <location>
        <begin position="19"/>
        <end position="364"/>
    </location>
</feature>
<keyword evidence="3" id="KW-0964">Secreted</keyword>
<dbReference type="InterPro" id="IPR029034">
    <property type="entry name" value="Cystine-knot_cytokine"/>
</dbReference>
<sequence length="364" mass="42831">MHKFLPIILLLHLQQSLSFRVFLLNEERKISLPIDVKNETKDEIEKNLLAVLGINTIPDDILNSDNFSKKYMEYIFKNEQDMLYDISSPDEVISFQPQEIISNNKKSIFLFDDYNLFKYSNTFVTAELRIIFNEEIKELGWLSANIKKNDEDILIDTVDRPQLKNTYIFNITSIVFQWLKSTDSDKIIFFDYNGKNLEKYGNYKVICMASLLYTTNERQSTFIKEERSIHRFKRSIIDKELSENFDTTFSFKTHNPFRNYPRCQLHKLFIEFKDLGWDRWVIAPRGYEASYCDGSCTFPLNSNMNTTNHAIITTLLHIIDPTRTEPAKCAPTKLKPMKILFIDDNSNVVIKRYQAMMVMECGCH</sequence>
<keyword evidence="5 8" id="KW-0339">Growth factor</keyword>
<keyword evidence="4 9" id="KW-0732">Signal</keyword>
<dbReference type="InterPro" id="IPR015615">
    <property type="entry name" value="TGF-beta-rel"/>
</dbReference>
<evidence type="ECO:0000256" key="4">
    <source>
        <dbReference type="ARBA" id="ARBA00022729"/>
    </source>
</evidence>
<dbReference type="Proteomes" id="UP000038045">
    <property type="component" value="Unplaced"/>
</dbReference>
<evidence type="ECO:0000256" key="7">
    <source>
        <dbReference type="ARBA" id="ARBA00023180"/>
    </source>
</evidence>
<evidence type="ECO:0000256" key="3">
    <source>
        <dbReference type="ARBA" id="ARBA00022525"/>
    </source>
</evidence>
<dbReference type="FunFam" id="2.10.90.10:FF:000001">
    <property type="entry name" value="Bone morphogenetic protein 4"/>
    <property type="match status" value="1"/>
</dbReference>
<feature type="domain" description="TGF-beta family profile" evidence="10">
    <location>
        <begin position="231"/>
        <end position="364"/>
    </location>
</feature>
<evidence type="ECO:0000259" key="10">
    <source>
        <dbReference type="PROSITE" id="PS51362"/>
    </source>
</evidence>
<evidence type="ECO:0000313" key="11">
    <source>
        <dbReference type="Proteomes" id="UP000038045"/>
    </source>
</evidence>
<dbReference type="Gene3D" id="2.10.90.10">
    <property type="entry name" value="Cystine-knot cytokines"/>
    <property type="match status" value="1"/>
</dbReference>
<evidence type="ECO:0000313" key="12">
    <source>
        <dbReference type="WBParaSite" id="PTRK_0001135900.1"/>
    </source>
</evidence>
<dbReference type="GO" id="GO:0005125">
    <property type="term" value="F:cytokine activity"/>
    <property type="evidence" value="ECO:0007669"/>
    <property type="project" value="TreeGrafter"/>
</dbReference>
<keyword evidence="11" id="KW-1185">Reference proteome</keyword>
<dbReference type="Pfam" id="PF00019">
    <property type="entry name" value="TGF_beta"/>
    <property type="match status" value="1"/>
</dbReference>
<comment type="similarity">
    <text evidence="2 8">Belongs to the TGF-beta family.</text>
</comment>
<evidence type="ECO:0000256" key="5">
    <source>
        <dbReference type="ARBA" id="ARBA00023030"/>
    </source>
</evidence>
<dbReference type="PROSITE" id="PS51362">
    <property type="entry name" value="TGF_BETA_2"/>
    <property type="match status" value="1"/>
</dbReference>
<feature type="signal peptide" evidence="9">
    <location>
        <begin position="1"/>
        <end position="18"/>
    </location>
</feature>
<proteinExistence type="inferred from homology"/>
<comment type="subcellular location">
    <subcellularLocation>
        <location evidence="1">Secreted</location>
    </subcellularLocation>
</comment>
<evidence type="ECO:0000256" key="2">
    <source>
        <dbReference type="ARBA" id="ARBA00006656"/>
    </source>
</evidence>
<keyword evidence="7" id="KW-0325">Glycoprotein</keyword>
<dbReference type="CDD" id="cd13761">
    <property type="entry name" value="TGF_beta_BMP5_like"/>
    <property type="match status" value="1"/>
</dbReference>
<evidence type="ECO:0000256" key="1">
    <source>
        <dbReference type="ARBA" id="ARBA00004613"/>
    </source>
</evidence>
<keyword evidence="6" id="KW-1015">Disulfide bond</keyword>
<evidence type="ECO:0000256" key="9">
    <source>
        <dbReference type="SAM" id="SignalP"/>
    </source>
</evidence>
<evidence type="ECO:0000256" key="6">
    <source>
        <dbReference type="ARBA" id="ARBA00023157"/>
    </source>
</evidence>
<name>A0A0N4ZS78_PARTI</name>
<dbReference type="GO" id="GO:0008083">
    <property type="term" value="F:growth factor activity"/>
    <property type="evidence" value="ECO:0007669"/>
    <property type="project" value="UniProtKB-KW"/>
</dbReference>
<reference evidence="12" key="1">
    <citation type="submission" date="2017-02" db="UniProtKB">
        <authorList>
            <consortium name="WormBaseParasite"/>
        </authorList>
    </citation>
    <scope>IDENTIFICATION</scope>
</reference>
<dbReference type="InterPro" id="IPR001839">
    <property type="entry name" value="TGF-b_C"/>
</dbReference>
<dbReference type="SMART" id="SM00204">
    <property type="entry name" value="TGFB"/>
    <property type="match status" value="1"/>
</dbReference>
<dbReference type="PANTHER" id="PTHR11848:SF310">
    <property type="entry name" value="PROTEIN 60A-RELATED"/>
    <property type="match status" value="1"/>
</dbReference>
<evidence type="ECO:0000256" key="8">
    <source>
        <dbReference type="RuleBase" id="RU000354"/>
    </source>
</evidence>
<dbReference type="SUPFAM" id="SSF57501">
    <property type="entry name" value="Cystine-knot cytokines"/>
    <property type="match status" value="1"/>
</dbReference>
<dbReference type="GO" id="GO:0005615">
    <property type="term" value="C:extracellular space"/>
    <property type="evidence" value="ECO:0007669"/>
    <property type="project" value="TreeGrafter"/>
</dbReference>
<dbReference type="InterPro" id="IPR017948">
    <property type="entry name" value="TGFb_CS"/>
</dbReference>
<protein>
    <submittedName>
        <fullName evidence="12">TGF_BETA_2 domain-containing protein</fullName>
    </submittedName>
</protein>
<dbReference type="WBParaSite" id="PTRK_0001135900.1">
    <property type="protein sequence ID" value="PTRK_0001135900.1"/>
    <property type="gene ID" value="PTRK_0001135900"/>
</dbReference>
<dbReference type="PANTHER" id="PTHR11848">
    <property type="entry name" value="TGF-BETA FAMILY"/>
    <property type="match status" value="1"/>
</dbReference>